<gene>
    <name evidence="1" type="ORF">R0G64_07465</name>
</gene>
<feature type="non-terminal residue" evidence="1">
    <location>
        <position position="62"/>
    </location>
</feature>
<organism evidence="1 2">
    <name type="scientific">Metapseudomonas otitidis</name>
    <dbReference type="NCBI Taxonomy" id="319939"/>
    <lineage>
        <taxon>Bacteria</taxon>
        <taxon>Pseudomonadati</taxon>
        <taxon>Pseudomonadota</taxon>
        <taxon>Gammaproteobacteria</taxon>
        <taxon>Pseudomonadales</taxon>
        <taxon>Pseudomonadaceae</taxon>
        <taxon>Metapseudomonas</taxon>
    </lineage>
</organism>
<protein>
    <submittedName>
        <fullName evidence="1">Uncharacterized protein</fullName>
    </submittedName>
</protein>
<evidence type="ECO:0000313" key="1">
    <source>
        <dbReference type="EMBL" id="MDV3439266.1"/>
    </source>
</evidence>
<sequence length="62" mass="6356">MTWIVPQELLLDAQPGRPVALDPALDHAGKGRPAAAALAPGDAAGFGAAVDFRRPLAEALLQ</sequence>
<reference evidence="1 2" key="1">
    <citation type="submission" date="2023-10" db="EMBL/GenBank/DDBJ databases">
        <title>Pseudomonas otitidis isolated from a paediatric patient with cystic fibrosis in Chile.</title>
        <authorList>
            <person name="Amsteins-Romero L."/>
            <person name="Opazo-Capurro A."/>
            <person name="Matus-Kohler M."/>
            <person name="Gonzalez-Rocha G."/>
        </authorList>
    </citation>
    <scope>NUCLEOTIDE SEQUENCE [LARGE SCALE GENOMIC DNA]</scope>
    <source>
        <strain evidence="1 2">P-714</strain>
    </source>
</reference>
<dbReference type="RefSeq" id="WP_317233651.1">
    <property type="nucleotide sequence ID" value="NZ_JAWJUL010000020.1"/>
</dbReference>
<evidence type="ECO:0000313" key="2">
    <source>
        <dbReference type="Proteomes" id="UP001273935"/>
    </source>
</evidence>
<keyword evidence="2" id="KW-1185">Reference proteome</keyword>
<dbReference type="Proteomes" id="UP001273935">
    <property type="component" value="Unassembled WGS sequence"/>
</dbReference>
<comment type="caution">
    <text evidence="1">The sequence shown here is derived from an EMBL/GenBank/DDBJ whole genome shotgun (WGS) entry which is preliminary data.</text>
</comment>
<name>A0ABU3XP78_9GAMM</name>
<accession>A0ABU3XP78</accession>
<proteinExistence type="predicted"/>
<dbReference type="EMBL" id="JAWJUL010000020">
    <property type="protein sequence ID" value="MDV3439266.1"/>
    <property type="molecule type" value="Genomic_DNA"/>
</dbReference>